<dbReference type="STRING" id="578462.A0A0L0SCT9"/>
<dbReference type="InterPro" id="IPR050216">
    <property type="entry name" value="LRR_domain-containing"/>
</dbReference>
<evidence type="ECO:0000256" key="2">
    <source>
        <dbReference type="ARBA" id="ARBA00022737"/>
    </source>
</evidence>
<keyword evidence="1" id="KW-0433">Leucine-rich repeat</keyword>
<evidence type="ECO:0000256" key="1">
    <source>
        <dbReference type="ARBA" id="ARBA00022614"/>
    </source>
</evidence>
<feature type="region of interest" description="Disordered" evidence="3">
    <location>
        <begin position="458"/>
        <end position="479"/>
    </location>
</feature>
<dbReference type="Gene3D" id="3.80.10.10">
    <property type="entry name" value="Ribonuclease Inhibitor"/>
    <property type="match status" value="1"/>
</dbReference>
<reference evidence="4 5" key="1">
    <citation type="submission" date="2009-11" db="EMBL/GenBank/DDBJ databases">
        <title>Annotation of Allomyces macrogynus ATCC 38327.</title>
        <authorList>
            <consortium name="The Broad Institute Genome Sequencing Platform"/>
            <person name="Russ C."/>
            <person name="Cuomo C."/>
            <person name="Burger G."/>
            <person name="Gray M.W."/>
            <person name="Holland P.W.H."/>
            <person name="King N."/>
            <person name="Lang F.B.F."/>
            <person name="Roger A.J."/>
            <person name="Ruiz-Trillo I."/>
            <person name="Young S.K."/>
            <person name="Zeng Q."/>
            <person name="Gargeya S."/>
            <person name="Fitzgerald M."/>
            <person name="Haas B."/>
            <person name="Abouelleil A."/>
            <person name="Alvarado L."/>
            <person name="Arachchi H.M."/>
            <person name="Berlin A."/>
            <person name="Chapman S.B."/>
            <person name="Gearin G."/>
            <person name="Goldberg J."/>
            <person name="Griggs A."/>
            <person name="Gujja S."/>
            <person name="Hansen M."/>
            <person name="Heiman D."/>
            <person name="Howarth C."/>
            <person name="Larimer J."/>
            <person name="Lui A."/>
            <person name="MacDonald P.J.P."/>
            <person name="McCowen C."/>
            <person name="Montmayeur A."/>
            <person name="Murphy C."/>
            <person name="Neiman D."/>
            <person name="Pearson M."/>
            <person name="Priest M."/>
            <person name="Roberts A."/>
            <person name="Saif S."/>
            <person name="Shea T."/>
            <person name="Sisk P."/>
            <person name="Stolte C."/>
            <person name="Sykes S."/>
            <person name="Wortman J."/>
            <person name="Nusbaum C."/>
            <person name="Birren B."/>
        </authorList>
    </citation>
    <scope>NUCLEOTIDE SEQUENCE [LARGE SCALE GENOMIC DNA]</scope>
    <source>
        <strain evidence="4 5">ATCC 38327</strain>
    </source>
</reference>
<feature type="compositionally biased region" description="Low complexity" evidence="3">
    <location>
        <begin position="825"/>
        <end position="841"/>
    </location>
</feature>
<gene>
    <name evidence="4" type="ORF">AMAG_05668</name>
</gene>
<dbReference type="OrthoDB" id="660555at2759"/>
<dbReference type="SUPFAM" id="SSF52058">
    <property type="entry name" value="L domain-like"/>
    <property type="match status" value="1"/>
</dbReference>
<accession>A0A0L0SCT9</accession>
<dbReference type="SMART" id="SM00369">
    <property type="entry name" value="LRR_TYP"/>
    <property type="match status" value="2"/>
</dbReference>
<dbReference type="GO" id="GO:0005737">
    <property type="term" value="C:cytoplasm"/>
    <property type="evidence" value="ECO:0007669"/>
    <property type="project" value="TreeGrafter"/>
</dbReference>
<dbReference type="AlphaFoldDB" id="A0A0L0SCT9"/>
<keyword evidence="5" id="KW-1185">Reference proteome</keyword>
<sequence>MGHGMSRGDHPASHVVAWRAYTAMERNVMQMIVEAAAARPRPAALPVPIAQLPPPLRQALSHLDSAALVPVDAVLALLPWQTLDPSPGEDPDLVFRSPTPAATATTAPGMGSPPPGATLMRRGGAVFPATTFESTTLRGLSGTMGRAKRTTMLVVDEDGNPVDLFPPGTVPVFPDEVPLLLSELENTVNVGLCSRDLVELTPSLAMLRNASVLQLTSSPNYPPRSGHLAHLIELDVSQNVLTDLPTSIGRLRRLHVLKADRNRLTALPAQLGRLTALVTLDVSENPLRVLPAELATLKHLRKVRTRGCPLWSARAAAAAPGRVMPLGIDPENDVAAAGPGAGLPPPLGLPADLGAGLAAHVHAHGAAGADQHQPRTLSRRAAAAAALAAIRPTSDELGLPASSDDKQWTGILSLREMVARTLIRTNAVVDLAQLPRDLAAHLRAEVGVGETMRRRLHDAHDETDDEQQVEEVEEEPEEDLAAWDPDLDVERYDVYDVLRGGLPTTGPIRALIAMRRLPPLLDPRPSPSDLAKATAATRPKWFPTATPTTTANPIPTPTYGLFTHPRAASAPPLRSTPLPYDAPLAADDSMLLFGTAPRRTRARSGSYFDWDEAGSASASTSLAPAAEAHTLPAGIEPALSATSMSVTLPTLAASTPSSRRLDAPVWTAPRRTRPRSGSYFDWDEAGSASASTSLAPAAEAHTLPAGIEPALSATSMSVTLPTLAASTPSSSVPVPAGSSPAPSVVAAAAAGGAWMVDDLEPAPLEPDAVDGLDAAVLEQVLAADDEEPAAQQAAPRTSRGSKTSVSSSVVAGLAGLAARVRFGRWRASSASSSSGGAAGRARAGRDGDAAGAAASGGRGARY</sequence>
<protein>
    <submittedName>
        <fullName evidence="4">Uncharacterized protein</fullName>
    </submittedName>
</protein>
<feature type="compositionally biased region" description="Acidic residues" evidence="3">
    <location>
        <begin position="461"/>
        <end position="479"/>
    </location>
</feature>
<reference evidence="5" key="2">
    <citation type="submission" date="2009-11" db="EMBL/GenBank/DDBJ databases">
        <title>The Genome Sequence of Allomyces macrogynus strain ATCC 38327.</title>
        <authorList>
            <consortium name="The Broad Institute Genome Sequencing Platform"/>
            <person name="Russ C."/>
            <person name="Cuomo C."/>
            <person name="Shea T."/>
            <person name="Young S.K."/>
            <person name="Zeng Q."/>
            <person name="Koehrsen M."/>
            <person name="Haas B."/>
            <person name="Borodovsky M."/>
            <person name="Guigo R."/>
            <person name="Alvarado L."/>
            <person name="Berlin A."/>
            <person name="Borenstein D."/>
            <person name="Chen Z."/>
            <person name="Engels R."/>
            <person name="Freedman E."/>
            <person name="Gellesch M."/>
            <person name="Goldberg J."/>
            <person name="Griggs A."/>
            <person name="Gujja S."/>
            <person name="Heiman D."/>
            <person name="Hepburn T."/>
            <person name="Howarth C."/>
            <person name="Jen D."/>
            <person name="Larson L."/>
            <person name="Lewis B."/>
            <person name="Mehta T."/>
            <person name="Park D."/>
            <person name="Pearson M."/>
            <person name="Roberts A."/>
            <person name="Saif S."/>
            <person name="Shenoy N."/>
            <person name="Sisk P."/>
            <person name="Stolte C."/>
            <person name="Sykes S."/>
            <person name="Walk T."/>
            <person name="White J."/>
            <person name="Yandava C."/>
            <person name="Burger G."/>
            <person name="Gray M.W."/>
            <person name="Holland P.W.H."/>
            <person name="King N."/>
            <person name="Lang F.B.F."/>
            <person name="Roger A.J."/>
            <person name="Ruiz-Trillo I."/>
            <person name="Lander E."/>
            <person name="Nusbaum C."/>
        </authorList>
    </citation>
    <scope>NUCLEOTIDE SEQUENCE [LARGE SCALE GENOMIC DNA]</scope>
    <source>
        <strain evidence="5">ATCC 38327</strain>
    </source>
</reference>
<dbReference type="InterPro" id="IPR032675">
    <property type="entry name" value="LRR_dom_sf"/>
</dbReference>
<feature type="region of interest" description="Disordered" evidence="3">
    <location>
        <begin position="97"/>
        <end position="117"/>
    </location>
</feature>
<dbReference type="InterPro" id="IPR003591">
    <property type="entry name" value="Leu-rich_rpt_typical-subtyp"/>
</dbReference>
<dbReference type="PANTHER" id="PTHR48051:SF41">
    <property type="entry name" value="LEUCINE-RICH REPEAT-CONTAINING PROTEIN 40"/>
    <property type="match status" value="1"/>
</dbReference>
<proteinExistence type="predicted"/>
<dbReference type="eggNOG" id="KOG0619">
    <property type="taxonomic scope" value="Eukaryota"/>
</dbReference>
<evidence type="ECO:0000313" key="4">
    <source>
        <dbReference type="EMBL" id="KNE60257.1"/>
    </source>
</evidence>
<dbReference type="PANTHER" id="PTHR48051">
    <property type="match status" value="1"/>
</dbReference>
<evidence type="ECO:0000256" key="3">
    <source>
        <dbReference type="SAM" id="MobiDB-lite"/>
    </source>
</evidence>
<feature type="region of interest" description="Disordered" evidence="3">
    <location>
        <begin position="825"/>
        <end position="862"/>
    </location>
</feature>
<organism evidence="4 5">
    <name type="scientific">Allomyces macrogynus (strain ATCC 38327)</name>
    <name type="common">Allomyces javanicus var. macrogynus</name>
    <dbReference type="NCBI Taxonomy" id="578462"/>
    <lineage>
        <taxon>Eukaryota</taxon>
        <taxon>Fungi</taxon>
        <taxon>Fungi incertae sedis</taxon>
        <taxon>Blastocladiomycota</taxon>
        <taxon>Blastocladiomycetes</taxon>
        <taxon>Blastocladiales</taxon>
        <taxon>Blastocladiaceae</taxon>
        <taxon>Allomyces</taxon>
    </lineage>
</organism>
<dbReference type="EMBL" id="GG745336">
    <property type="protein sequence ID" value="KNE60257.1"/>
    <property type="molecule type" value="Genomic_DNA"/>
</dbReference>
<evidence type="ECO:0000313" key="5">
    <source>
        <dbReference type="Proteomes" id="UP000054350"/>
    </source>
</evidence>
<name>A0A0L0SCT9_ALLM3</name>
<keyword evidence="2" id="KW-0677">Repeat</keyword>
<feature type="region of interest" description="Disordered" evidence="3">
    <location>
        <begin position="785"/>
        <end position="805"/>
    </location>
</feature>
<feature type="compositionally biased region" description="Low complexity" evidence="3">
    <location>
        <begin position="98"/>
        <end position="110"/>
    </location>
</feature>
<dbReference type="Proteomes" id="UP000054350">
    <property type="component" value="Unassembled WGS sequence"/>
</dbReference>
<dbReference type="VEuPathDB" id="FungiDB:AMAG_05668"/>
<dbReference type="SMART" id="SM00364">
    <property type="entry name" value="LRR_BAC"/>
    <property type="match status" value="3"/>
</dbReference>